<accession>A0AAP0LI78</accession>
<dbReference type="SUPFAM" id="SSF56104">
    <property type="entry name" value="SAICAR synthase-like"/>
    <property type="match status" value="1"/>
</dbReference>
<evidence type="ECO:0000313" key="5">
    <source>
        <dbReference type="Proteomes" id="UP001420932"/>
    </source>
</evidence>
<dbReference type="InterPro" id="IPR027484">
    <property type="entry name" value="PInositol-4-P-5-kinase_N"/>
</dbReference>
<protein>
    <recommendedName>
        <fullName evidence="1">1-phosphatidylinositol-4-phosphate 5-kinase</fullName>
        <ecNumber evidence="1">2.7.1.68</ecNumber>
    </recommendedName>
</protein>
<proteinExistence type="predicted"/>
<dbReference type="PANTHER" id="PTHR23086">
    <property type="entry name" value="PHOSPHATIDYLINOSITOL-4-PHOSPHATE 5-KINASE"/>
    <property type="match status" value="1"/>
</dbReference>
<evidence type="ECO:0000256" key="1">
    <source>
        <dbReference type="ARBA" id="ARBA00012172"/>
    </source>
</evidence>
<name>A0AAP0LI78_9MAGN</name>
<keyword evidence="5" id="KW-1185">Reference proteome</keyword>
<sequence length="337" mass="37406">MASVSRLVSKDCSLDRNQPDLRFRANLGAGGKLCTSNVWRNGGKITTLNLTASQSRQCSFTLCRRGYEGPTLFFCWELLPERPSDPVCPGAEVDISLLPERPSEPPCSAWLHKLCSVQGSTLWLWCWRWRWLPKLCSVQVSAISSNLKALNLREMFKIDAADYMMSICGNDALRVLSSPGKSGISLCTNGKHVLHRTRIHRRFDLKGSSLGRSTDNVEIDENTILERFGFKLSLLGKRLRASAAGDEEVDLLLPGTARLQDLVNDSYGQSLSTSTFIGETILAILIAIFGLVLFAHLIGNMQSVALSVGYWFFDRVRVSAIDCPYPCDNTCHNLVSK</sequence>
<reference evidence="4 5" key="1">
    <citation type="submission" date="2024-01" db="EMBL/GenBank/DDBJ databases">
        <title>Genome assemblies of Stephania.</title>
        <authorList>
            <person name="Yang L."/>
        </authorList>
    </citation>
    <scope>NUCLEOTIDE SEQUENCE [LARGE SCALE GENOMIC DNA]</scope>
    <source>
        <strain evidence="4">YNDBR</strain>
        <tissue evidence="4">Leaf</tissue>
    </source>
</reference>
<dbReference type="InterPro" id="IPR023610">
    <property type="entry name" value="PInositol-4/5-P-5/4-kinase"/>
</dbReference>
<dbReference type="Gene3D" id="3.30.800.10">
    <property type="entry name" value="Phosphatidylinositol Phosphate Kinase II Beta"/>
    <property type="match status" value="1"/>
</dbReference>
<dbReference type="EC" id="2.7.1.68" evidence="1"/>
<dbReference type="GO" id="GO:0046854">
    <property type="term" value="P:phosphatidylinositol phosphate biosynthetic process"/>
    <property type="evidence" value="ECO:0007669"/>
    <property type="project" value="TreeGrafter"/>
</dbReference>
<dbReference type="SMART" id="SM00330">
    <property type="entry name" value="PIPKc"/>
    <property type="match status" value="1"/>
</dbReference>
<evidence type="ECO:0000313" key="4">
    <source>
        <dbReference type="EMBL" id="KAK9168679.1"/>
    </source>
</evidence>
<evidence type="ECO:0000256" key="2">
    <source>
        <dbReference type="SAM" id="Phobius"/>
    </source>
</evidence>
<comment type="caution">
    <text evidence="4">The sequence shown here is derived from an EMBL/GenBank/DDBJ whole genome shotgun (WGS) entry which is preliminary data.</text>
</comment>
<organism evidence="4 5">
    <name type="scientific">Stephania yunnanensis</name>
    <dbReference type="NCBI Taxonomy" id="152371"/>
    <lineage>
        <taxon>Eukaryota</taxon>
        <taxon>Viridiplantae</taxon>
        <taxon>Streptophyta</taxon>
        <taxon>Embryophyta</taxon>
        <taxon>Tracheophyta</taxon>
        <taxon>Spermatophyta</taxon>
        <taxon>Magnoliopsida</taxon>
        <taxon>Ranunculales</taxon>
        <taxon>Menispermaceae</taxon>
        <taxon>Menispermoideae</taxon>
        <taxon>Cissampelideae</taxon>
        <taxon>Stephania</taxon>
    </lineage>
</organism>
<dbReference type="InterPro" id="IPR002498">
    <property type="entry name" value="PInositol-4-P-4/5-kinase_core"/>
</dbReference>
<gene>
    <name evidence="4" type="ORF">Syun_000819</name>
</gene>
<dbReference type="EMBL" id="JBBNAF010000001">
    <property type="protein sequence ID" value="KAK9168679.1"/>
    <property type="molecule type" value="Genomic_DNA"/>
</dbReference>
<evidence type="ECO:0000259" key="3">
    <source>
        <dbReference type="SMART" id="SM00330"/>
    </source>
</evidence>
<feature type="domain" description="PIPK" evidence="3">
    <location>
        <begin position="134"/>
        <end position="282"/>
    </location>
</feature>
<dbReference type="GO" id="GO:0016308">
    <property type="term" value="F:1-phosphatidylinositol-4-phosphate 5-kinase activity"/>
    <property type="evidence" value="ECO:0007669"/>
    <property type="project" value="UniProtKB-EC"/>
</dbReference>
<feature type="transmembrane region" description="Helical" evidence="2">
    <location>
        <begin position="276"/>
        <end position="298"/>
    </location>
</feature>
<dbReference type="PANTHER" id="PTHR23086:SF8">
    <property type="entry name" value="PHOSPHATIDYLINOSITOL 5-PHOSPHATE 4-KINASE, ISOFORM A"/>
    <property type="match status" value="1"/>
</dbReference>
<keyword evidence="2" id="KW-0812">Transmembrane</keyword>
<dbReference type="GO" id="GO:0005886">
    <property type="term" value="C:plasma membrane"/>
    <property type="evidence" value="ECO:0007669"/>
    <property type="project" value="TreeGrafter"/>
</dbReference>
<dbReference type="AlphaFoldDB" id="A0AAP0LI78"/>
<dbReference type="Proteomes" id="UP001420932">
    <property type="component" value="Unassembled WGS sequence"/>
</dbReference>
<keyword evidence="2" id="KW-0472">Membrane</keyword>
<keyword evidence="2" id="KW-1133">Transmembrane helix</keyword>